<feature type="non-terminal residue" evidence="2">
    <location>
        <position position="76"/>
    </location>
</feature>
<feature type="region of interest" description="Disordered" evidence="1">
    <location>
        <begin position="1"/>
        <end position="21"/>
    </location>
</feature>
<organism evidence="2 3">
    <name type="scientific">Trifolium medium</name>
    <dbReference type="NCBI Taxonomy" id="97028"/>
    <lineage>
        <taxon>Eukaryota</taxon>
        <taxon>Viridiplantae</taxon>
        <taxon>Streptophyta</taxon>
        <taxon>Embryophyta</taxon>
        <taxon>Tracheophyta</taxon>
        <taxon>Spermatophyta</taxon>
        <taxon>Magnoliopsida</taxon>
        <taxon>eudicotyledons</taxon>
        <taxon>Gunneridae</taxon>
        <taxon>Pentapetalae</taxon>
        <taxon>rosids</taxon>
        <taxon>fabids</taxon>
        <taxon>Fabales</taxon>
        <taxon>Fabaceae</taxon>
        <taxon>Papilionoideae</taxon>
        <taxon>50 kb inversion clade</taxon>
        <taxon>NPAAA clade</taxon>
        <taxon>Hologalegina</taxon>
        <taxon>IRL clade</taxon>
        <taxon>Trifolieae</taxon>
        <taxon>Trifolium</taxon>
    </lineage>
</organism>
<comment type="caution">
    <text evidence="2">The sequence shown here is derived from an EMBL/GenBank/DDBJ whole genome shotgun (WGS) entry which is preliminary data.</text>
</comment>
<keyword evidence="3" id="KW-1185">Reference proteome</keyword>
<accession>A0A392QT00</accession>
<name>A0A392QT00_9FABA</name>
<evidence type="ECO:0000313" key="2">
    <source>
        <dbReference type="EMBL" id="MCI27119.1"/>
    </source>
</evidence>
<sequence>MIRSLNSHRNGYVSSCRENGEALKKKGRVTNSVVGRTCSDGTVSSCRENGEAFVAKRSSPSKSRAGKKHACSVSSA</sequence>
<dbReference type="Proteomes" id="UP000265520">
    <property type="component" value="Unassembled WGS sequence"/>
</dbReference>
<evidence type="ECO:0000313" key="3">
    <source>
        <dbReference type="Proteomes" id="UP000265520"/>
    </source>
</evidence>
<evidence type="ECO:0000256" key="1">
    <source>
        <dbReference type="SAM" id="MobiDB-lite"/>
    </source>
</evidence>
<dbReference type="EMBL" id="LXQA010157461">
    <property type="protein sequence ID" value="MCI27119.1"/>
    <property type="molecule type" value="Genomic_DNA"/>
</dbReference>
<feature type="region of interest" description="Disordered" evidence="1">
    <location>
        <begin position="52"/>
        <end position="76"/>
    </location>
</feature>
<feature type="compositionally biased region" description="Polar residues" evidence="1">
    <location>
        <begin position="1"/>
        <end position="17"/>
    </location>
</feature>
<proteinExistence type="predicted"/>
<dbReference type="AlphaFoldDB" id="A0A392QT00"/>
<protein>
    <submittedName>
        <fullName evidence="2">Uncharacterized protein</fullName>
    </submittedName>
</protein>
<reference evidence="2 3" key="1">
    <citation type="journal article" date="2018" name="Front. Plant Sci.">
        <title>Red Clover (Trifolium pratense) and Zigzag Clover (T. medium) - A Picture of Genomic Similarities and Differences.</title>
        <authorList>
            <person name="Dluhosova J."/>
            <person name="Istvanek J."/>
            <person name="Nedelnik J."/>
            <person name="Repkova J."/>
        </authorList>
    </citation>
    <scope>NUCLEOTIDE SEQUENCE [LARGE SCALE GENOMIC DNA]</scope>
    <source>
        <strain evidence="3">cv. 10/8</strain>
        <tissue evidence="2">Leaf</tissue>
    </source>
</reference>